<reference evidence="2 3" key="1">
    <citation type="submission" date="2019-03" db="EMBL/GenBank/DDBJ databases">
        <title>Ramlibacter sp. 18x22-1, whole genome shotgun sequence.</title>
        <authorList>
            <person name="Zhang X."/>
            <person name="Feng G."/>
            <person name="Zhu H."/>
        </authorList>
    </citation>
    <scope>NUCLEOTIDE SEQUENCE [LARGE SCALE GENOMIC DNA]</scope>
    <source>
        <strain evidence="2 3">18x22-1</strain>
    </source>
</reference>
<dbReference type="EMBL" id="SMLK01000009">
    <property type="protein sequence ID" value="TFY97078.1"/>
    <property type="molecule type" value="Genomic_DNA"/>
</dbReference>
<evidence type="ECO:0000313" key="3">
    <source>
        <dbReference type="Proteomes" id="UP000297839"/>
    </source>
</evidence>
<organism evidence="2 3">
    <name type="scientific">Ramlibacter humi</name>
    <dbReference type="NCBI Taxonomy" id="2530451"/>
    <lineage>
        <taxon>Bacteria</taxon>
        <taxon>Pseudomonadati</taxon>
        <taxon>Pseudomonadota</taxon>
        <taxon>Betaproteobacteria</taxon>
        <taxon>Burkholderiales</taxon>
        <taxon>Comamonadaceae</taxon>
        <taxon>Ramlibacter</taxon>
    </lineage>
</organism>
<dbReference type="OrthoDB" id="8821513at2"/>
<dbReference type="AlphaFoldDB" id="A0A4Z0BGP1"/>
<evidence type="ECO:0000256" key="1">
    <source>
        <dbReference type="SAM" id="MobiDB-lite"/>
    </source>
</evidence>
<evidence type="ECO:0000313" key="2">
    <source>
        <dbReference type="EMBL" id="TFY97078.1"/>
    </source>
</evidence>
<gene>
    <name evidence="2" type="ORF">EZ216_19660</name>
</gene>
<feature type="region of interest" description="Disordered" evidence="1">
    <location>
        <begin position="139"/>
        <end position="164"/>
    </location>
</feature>
<protein>
    <submittedName>
        <fullName evidence="2">Uncharacterized protein</fullName>
    </submittedName>
</protein>
<dbReference type="Proteomes" id="UP000297839">
    <property type="component" value="Unassembled WGS sequence"/>
</dbReference>
<comment type="caution">
    <text evidence="2">The sequence shown here is derived from an EMBL/GenBank/DDBJ whole genome shotgun (WGS) entry which is preliminary data.</text>
</comment>
<accession>A0A4Z0BGP1</accession>
<feature type="compositionally biased region" description="Low complexity" evidence="1">
    <location>
        <begin position="143"/>
        <end position="153"/>
    </location>
</feature>
<dbReference type="RefSeq" id="WP_135251493.1">
    <property type="nucleotide sequence ID" value="NZ_SMLK01000009.1"/>
</dbReference>
<keyword evidence="3" id="KW-1185">Reference proteome</keyword>
<feature type="region of interest" description="Disordered" evidence="1">
    <location>
        <begin position="1"/>
        <end position="25"/>
    </location>
</feature>
<sequence length="240" mass="24229">MTLIPRQLPMDAAAAPAAPGTPSGVDKAWQLAMEKAQTRQWFHGAVGHGHAAIAGGPSAPQANRDVAMPRGGQVMANGDMPVPGPATSRADGRVAAAVRTTPATALALAKTSSVHRALVLSAATQPAGSPQPVKQRAVAVDGAPASDTASPSAQPAPAPSPDMRVHVEESAGGLRVWVGIAGDAAAVAARAQVLLADLRRQCAETGHRLQKVVCNGEVFFEAPVGGSPAALSSFHSPQEP</sequence>
<proteinExistence type="predicted"/>
<name>A0A4Z0BGP1_9BURK</name>